<evidence type="ECO:0000256" key="6">
    <source>
        <dbReference type="SAM" id="Phobius"/>
    </source>
</evidence>
<proteinExistence type="predicted"/>
<feature type="transmembrane region" description="Helical" evidence="6">
    <location>
        <begin position="139"/>
        <end position="160"/>
    </location>
</feature>
<sequence length="234" mass="24832">MTTTTLLALLVVWIAAIVSPGPDLVQIIRVGSRSRSDGIWAAIGIMVGNAIWICASLLGLSVLISTTPAVLWLLQLVGGSYLIWMGIGAVRSWWRQRITARQAGDAVQRVLEGDGSEGSPGGLGGLDSLGARRALRTGIATNLSNPKAVLFFGSVFAQFITPDMGVGWSVFIAVFLILTGLVWFLGFAVLVRSFAARITRNAAVIDLFTGVIFIALGMFMVWQGVVGIGSWILG</sequence>
<dbReference type="RefSeq" id="WP_191733109.1">
    <property type="nucleotide sequence ID" value="NZ_JACSPR010000003.1"/>
</dbReference>
<organism evidence="7 8">
    <name type="scientific">Corynebacterium gallinarum</name>
    <dbReference type="NCBI Taxonomy" id="2762214"/>
    <lineage>
        <taxon>Bacteria</taxon>
        <taxon>Bacillati</taxon>
        <taxon>Actinomycetota</taxon>
        <taxon>Actinomycetes</taxon>
        <taxon>Mycobacteriales</taxon>
        <taxon>Corynebacteriaceae</taxon>
        <taxon>Corynebacterium</taxon>
    </lineage>
</organism>
<dbReference type="Pfam" id="PF01810">
    <property type="entry name" value="LysE"/>
    <property type="match status" value="1"/>
</dbReference>
<evidence type="ECO:0000256" key="1">
    <source>
        <dbReference type="ARBA" id="ARBA00004651"/>
    </source>
</evidence>
<feature type="transmembrane region" description="Helical" evidence="6">
    <location>
        <begin position="70"/>
        <end position="94"/>
    </location>
</feature>
<evidence type="ECO:0000313" key="8">
    <source>
        <dbReference type="Proteomes" id="UP000650224"/>
    </source>
</evidence>
<keyword evidence="8" id="KW-1185">Reference proteome</keyword>
<comment type="subcellular location">
    <subcellularLocation>
        <location evidence="1">Cell membrane</location>
        <topology evidence="1">Multi-pass membrane protein</topology>
    </subcellularLocation>
</comment>
<evidence type="ECO:0000256" key="5">
    <source>
        <dbReference type="ARBA" id="ARBA00023136"/>
    </source>
</evidence>
<dbReference type="GO" id="GO:0015171">
    <property type="term" value="F:amino acid transmembrane transporter activity"/>
    <property type="evidence" value="ECO:0007669"/>
    <property type="project" value="TreeGrafter"/>
</dbReference>
<evidence type="ECO:0000256" key="2">
    <source>
        <dbReference type="ARBA" id="ARBA00022475"/>
    </source>
</evidence>
<feature type="transmembrane region" description="Helical" evidence="6">
    <location>
        <begin position="39"/>
        <end position="64"/>
    </location>
</feature>
<protein>
    <submittedName>
        <fullName evidence="7">LysE family translocator</fullName>
    </submittedName>
</protein>
<keyword evidence="2" id="KW-1003">Cell membrane</keyword>
<name>A0A8I0HDR9_9CORY</name>
<dbReference type="PANTHER" id="PTHR30086:SF20">
    <property type="entry name" value="ARGININE EXPORTER PROTEIN ARGO-RELATED"/>
    <property type="match status" value="1"/>
</dbReference>
<evidence type="ECO:0000256" key="3">
    <source>
        <dbReference type="ARBA" id="ARBA00022692"/>
    </source>
</evidence>
<feature type="transmembrane region" description="Helical" evidence="6">
    <location>
        <begin position="6"/>
        <end position="27"/>
    </location>
</feature>
<evidence type="ECO:0000256" key="4">
    <source>
        <dbReference type="ARBA" id="ARBA00022989"/>
    </source>
</evidence>
<gene>
    <name evidence="7" type="ORF">H9627_06040</name>
</gene>
<keyword evidence="4 6" id="KW-1133">Transmembrane helix</keyword>
<feature type="transmembrane region" description="Helical" evidence="6">
    <location>
        <begin position="203"/>
        <end position="233"/>
    </location>
</feature>
<comment type="caution">
    <text evidence="7">The sequence shown here is derived from an EMBL/GenBank/DDBJ whole genome shotgun (WGS) entry which is preliminary data.</text>
</comment>
<keyword evidence="3 6" id="KW-0812">Transmembrane</keyword>
<dbReference type="InterPro" id="IPR001123">
    <property type="entry name" value="LeuE-type"/>
</dbReference>
<keyword evidence="5 6" id="KW-0472">Membrane</keyword>
<dbReference type="GO" id="GO:0005886">
    <property type="term" value="C:plasma membrane"/>
    <property type="evidence" value="ECO:0007669"/>
    <property type="project" value="UniProtKB-SubCell"/>
</dbReference>
<reference evidence="7 8" key="1">
    <citation type="submission" date="2020-08" db="EMBL/GenBank/DDBJ databases">
        <title>A Genomic Blueprint of the Chicken Gut Microbiome.</title>
        <authorList>
            <person name="Gilroy R."/>
            <person name="Ravi A."/>
            <person name="Getino M."/>
            <person name="Pursley I."/>
            <person name="Horton D.L."/>
            <person name="Alikhan N.-F."/>
            <person name="Baker D."/>
            <person name="Gharbi K."/>
            <person name="Hall N."/>
            <person name="Watson M."/>
            <person name="Adriaenssens E.M."/>
            <person name="Foster-Nyarko E."/>
            <person name="Jarju S."/>
            <person name="Secka A."/>
            <person name="Antonio M."/>
            <person name="Oren A."/>
            <person name="Chaudhuri R."/>
            <person name="La Ragione R.M."/>
            <person name="Hildebrand F."/>
            <person name="Pallen M.J."/>
        </authorList>
    </citation>
    <scope>NUCLEOTIDE SEQUENCE [LARGE SCALE GENOMIC DNA]</scope>
    <source>
        <strain evidence="7 8">Sa1YVA5</strain>
    </source>
</reference>
<dbReference type="PANTHER" id="PTHR30086">
    <property type="entry name" value="ARGININE EXPORTER PROTEIN ARGO"/>
    <property type="match status" value="1"/>
</dbReference>
<dbReference type="Proteomes" id="UP000650224">
    <property type="component" value="Unassembled WGS sequence"/>
</dbReference>
<feature type="transmembrane region" description="Helical" evidence="6">
    <location>
        <begin position="166"/>
        <end position="191"/>
    </location>
</feature>
<dbReference type="AlphaFoldDB" id="A0A8I0HDR9"/>
<evidence type="ECO:0000313" key="7">
    <source>
        <dbReference type="EMBL" id="MBD8029891.1"/>
    </source>
</evidence>
<dbReference type="EMBL" id="JACSPR010000003">
    <property type="protein sequence ID" value="MBD8029891.1"/>
    <property type="molecule type" value="Genomic_DNA"/>
</dbReference>
<accession>A0A8I0HDR9</accession>